<evidence type="ECO:0000313" key="4">
    <source>
        <dbReference type="EMBL" id="KAK0540940.1"/>
    </source>
</evidence>
<name>A0AAN6GM74_9BASI</name>
<dbReference type="Pfam" id="PF00076">
    <property type="entry name" value="RRM_1"/>
    <property type="match status" value="1"/>
</dbReference>
<feature type="region of interest" description="Disordered" evidence="2">
    <location>
        <begin position="1"/>
        <end position="67"/>
    </location>
</feature>
<gene>
    <name evidence="4" type="ORF">OC842_000251</name>
</gene>
<sequence>MADSEAISWEGAAREAARDDYRPENGGGAGSPPPRRDRSRSASPTRRNEDDRGRPDGSTNPGNNLHVSMVSNRATDADLEDLFGKYGKLQRAQIVRDPHSRESRGFAFVTFERNEDAEAAVQALNGYELLGRNLRVEKARRARARTPTPGKYFGPPKRDEPPYGGRGGGRYDDRGYGGSSYGRGPPRGYDDYGRRPPSPPRGGRYDDRYAPPRGGGYRDYSPPRGGGRYDDAPRGGGRYDDGPPPSRGRYEDAPPRRY</sequence>
<feature type="compositionally biased region" description="Basic and acidic residues" evidence="2">
    <location>
        <begin position="248"/>
        <end position="258"/>
    </location>
</feature>
<evidence type="ECO:0000259" key="3">
    <source>
        <dbReference type="PROSITE" id="PS50102"/>
    </source>
</evidence>
<dbReference type="InterPro" id="IPR050441">
    <property type="entry name" value="RBM"/>
</dbReference>
<feature type="domain" description="RRM" evidence="3">
    <location>
        <begin position="63"/>
        <end position="141"/>
    </location>
</feature>
<dbReference type="PANTHER" id="PTHR48034">
    <property type="entry name" value="TRANSFORMER-2 SEX-DETERMINING PROTEIN-RELATED"/>
    <property type="match status" value="1"/>
</dbReference>
<dbReference type="SUPFAM" id="SSF54928">
    <property type="entry name" value="RNA-binding domain, RBD"/>
    <property type="match status" value="1"/>
</dbReference>
<dbReference type="CDD" id="cd00590">
    <property type="entry name" value="RRM_SF"/>
    <property type="match status" value="1"/>
</dbReference>
<evidence type="ECO:0000313" key="5">
    <source>
        <dbReference type="Proteomes" id="UP001176521"/>
    </source>
</evidence>
<dbReference type="InterPro" id="IPR000504">
    <property type="entry name" value="RRM_dom"/>
</dbReference>
<feature type="compositionally biased region" description="Basic and acidic residues" evidence="2">
    <location>
        <begin position="12"/>
        <end position="23"/>
    </location>
</feature>
<dbReference type="Proteomes" id="UP001176521">
    <property type="component" value="Unassembled WGS sequence"/>
</dbReference>
<protein>
    <recommendedName>
        <fullName evidence="3">RRM domain-containing protein</fullName>
    </recommendedName>
</protein>
<evidence type="ECO:0000256" key="1">
    <source>
        <dbReference type="PROSITE-ProRule" id="PRU00176"/>
    </source>
</evidence>
<comment type="caution">
    <text evidence="4">The sequence shown here is derived from an EMBL/GenBank/DDBJ whole genome shotgun (WGS) entry which is preliminary data.</text>
</comment>
<dbReference type="Gene3D" id="3.30.70.330">
    <property type="match status" value="1"/>
</dbReference>
<feature type="compositionally biased region" description="Polar residues" evidence="2">
    <location>
        <begin position="57"/>
        <end position="67"/>
    </location>
</feature>
<dbReference type="InterPro" id="IPR035979">
    <property type="entry name" value="RBD_domain_sf"/>
</dbReference>
<evidence type="ECO:0000256" key="2">
    <source>
        <dbReference type="SAM" id="MobiDB-lite"/>
    </source>
</evidence>
<dbReference type="EMBL" id="JAPDMQ010000006">
    <property type="protein sequence ID" value="KAK0540940.1"/>
    <property type="molecule type" value="Genomic_DNA"/>
</dbReference>
<feature type="compositionally biased region" description="Basic and acidic residues" evidence="2">
    <location>
        <begin position="227"/>
        <end position="241"/>
    </location>
</feature>
<reference evidence="4" key="1">
    <citation type="journal article" date="2023" name="PhytoFront">
        <title>Draft Genome Resources of Seven Strains of Tilletia horrida, Causal Agent of Kernel Smut of Rice.</title>
        <authorList>
            <person name="Khanal S."/>
            <person name="Antony Babu S."/>
            <person name="Zhou X.G."/>
        </authorList>
    </citation>
    <scope>NUCLEOTIDE SEQUENCE</scope>
    <source>
        <strain evidence="4">TX3</strain>
    </source>
</reference>
<organism evidence="4 5">
    <name type="scientific">Tilletia horrida</name>
    <dbReference type="NCBI Taxonomy" id="155126"/>
    <lineage>
        <taxon>Eukaryota</taxon>
        <taxon>Fungi</taxon>
        <taxon>Dikarya</taxon>
        <taxon>Basidiomycota</taxon>
        <taxon>Ustilaginomycotina</taxon>
        <taxon>Exobasidiomycetes</taxon>
        <taxon>Tilletiales</taxon>
        <taxon>Tilletiaceae</taxon>
        <taxon>Tilletia</taxon>
    </lineage>
</organism>
<dbReference type="PROSITE" id="PS50102">
    <property type="entry name" value="RRM"/>
    <property type="match status" value="1"/>
</dbReference>
<proteinExistence type="predicted"/>
<dbReference type="SMART" id="SM00361">
    <property type="entry name" value="RRM_1"/>
    <property type="match status" value="1"/>
</dbReference>
<keyword evidence="5" id="KW-1185">Reference proteome</keyword>
<feature type="region of interest" description="Disordered" evidence="2">
    <location>
        <begin position="135"/>
        <end position="258"/>
    </location>
</feature>
<dbReference type="AlphaFoldDB" id="A0AAN6GM74"/>
<dbReference type="SMART" id="SM00360">
    <property type="entry name" value="RRM"/>
    <property type="match status" value="1"/>
</dbReference>
<dbReference type="GO" id="GO:0003723">
    <property type="term" value="F:RNA binding"/>
    <property type="evidence" value="ECO:0007669"/>
    <property type="project" value="UniProtKB-UniRule"/>
</dbReference>
<feature type="compositionally biased region" description="Basic and acidic residues" evidence="2">
    <location>
        <begin position="34"/>
        <end position="55"/>
    </location>
</feature>
<keyword evidence="1" id="KW-0694">RNA-binding</keyword>
<dbReference type="InterPro" id="IPR003954">
    <property type="entry name" value="RRM_euk-type"/>
</dbReference>
<accession>A0AAN6GM74</accession>
<dbReference type="InterPro" id="IPR012677">
    <property type="entry name" value="Nucleotide-bd_a/b_plait_sf"/>
</dbReference>